<feature type="transmembrane region" description="Helical" evidence="7">
    <location>
        <begin position="252"/>
        <end position="271"/>
    </location>
</feature>
<evidence type="ECO:0000256" key="6">
    <source>
        <dbReference type="ARBA" id="ARBA00023136"/>
    </source>
</evidence>
<keyword evidence="3" id="KW-1003">Cell membrane</keyword>
<feature type="transmembrane region" description="Helical" evidence="7">
    <location>
        <begin position="162"/>
        <end position="179"/>
    </location>
</feature>
<dbReference type="InterPro" id="IPR011701">
    <property type="entry name" value="MFS"/>
</dbReference>
<feature type="transmembrane region" description="Helical" evidence="7">
    <location>
        <begin position="283"/>
        <end position="304"/>
    </location>
</feature>
<proteinExistence type="predicted"/>
<name>A0A7C1T7K1_UNCKA</name>
<evidence type="ECO:0000259" key="8">
    <source>
        <dbReference type="PROSITE" id="PS50850"/>
    </source>
</evidence>
<feature type="transmembrane region" description="Helical" evidence="7">
    <location>
        <begin position="38"/>
        <end position="59"/>
    </location>
</feature>
<feature type="transmembrane region" description="Helical" evidence="7">
    <location>
        <begin position="132"/>
        <end position="156"/>
    </location>
</feature>
<feature type="transmembrane region" description="Helical" evidence="7">
    <location>
        <begin position="387"/>
        <end position="404"/>
    </location>
</feature>
<gene>
    <name evidence="9" type="ORF">ENI09_00515</name>
</gene>
<dbReference type="EMBL" id="DRHH01000019">
    <property type="protein sequence ID" value="HEB13882.1"/>
    <property type="molecule type" value="Genomic_DNA"/>
</dbReference>
<dbReference type="AlphaFoldDB" id="A0A7C1T7K1"/>
<feature type="transmembrane region" description="Helical" evidence="7">
    <location>
        <begin position="14"/>
        <end position="32"/>
    </location>
</feature>
<comment type="subcellular location">
    <subcellularLocation>
        <location evidence="1">Cell membrane</location>
        <topology evidence="1">Multi-pass membrane protein</topology>
    </subcellularLocation>
</comment>
<reference evidence="9" key="1">
    <citation type="journal article" date="2020" name="mSystems">
        <title>Genome- and Community-Level Interaction Insights into Carbon Utilization and Element Cycling Functions of Hydrothermarchaeota in Hydrothermal Sediment.</title>
        <authorList>
            <person name="Zhou Z."/>
            <person name="Liu Y."/>
            <person name="Xu W."/>
            <person name="Pan J."/>
            <person name="Luo Z.H."/>
            <person name="Li M."/>
        </authorList>
    </citation>
    <scope>NUCLEOTIDE SEQUENCE [LARGE SCALE GENOMIC DNA]</scope>
    <source>
        <strain evidence="9">HyVt-365</strain>
    </source>
</reference>
<sequence length="411" mass="44618">MLNRNFWLLLGNRAFTRIAYHMTTFALIIWVFELTGANIAISLWMVVFFVASFLSSLVAGVAADLYDRRKLMVFSNFAWGLTSLAFLTVERSFAGILFVSFFAQALDEFFAPSQNSALPQIVKHENLIKANSLFSIATYAANFLGYFLSGILLRFIGYPAPFIVAGVLVMSGGVLALFLPRLTHDGKDHLPFKEVTKGIRKNLSDQLKFFLTNRRVTSTLILMAVIGSASAAAGSLAPGFAEQVLNIDSRDLSFVGVLPFGLGLLLGVFALNRKEKFVAVWKAILGFGATLVILSLIPNLSLFISNHVAKIHAFENVPLFSLTVAFLFFLLGFFASVISIPIVTSLQRITPSKNLGRTFAALGTIGSVLTVVLSLIFGAAADLATPALPTVGVGIFAIVASFWVKDKVVIK</sequence>
<dbReference type="SUPFAM" id="SSF103473">
    <property type="entry name" value="MFS general substrate transporter"/>
    <property type="match status" value="1"/>
</dbReference>
<keyword evidence="2" id="KW-0813">Transport</keyword>
<protein>
    <submittedName>
        <fullName evidence="9">MFS transporter</fullName>
    </submittedName>
</protein>
<dbReference type="PROSITE" id="PS50850">
    <property type="entry name" value="MFS"/>
    <property type="match status" value="1"/>
</dbReference>
<feature type="domain" description="Major facilitator superfamily (MFS) profile" evidence="8">
    <location>
        <begin position="1"/>
        <end position="411"/>
    </location>
</feature>
<accession>A0A7C1T7K1</accession>
<evidence type="ECO:0000256" key="4">
    <source>
        <dbReference type="ARBA" id="ARBA00022692"/>
    </source>
</evidence>
<dbReference type="InterPro" id="IPR036259">
    <property type="entry name" value="MFS_trans_sf"/>
</dbReference>
<dbReference type="PANTHER" id="PTHR43266:SF2">
    <property type="entry name" value="MAJOR FACILITATOR SUPERFAMILY (MFS) PROFILE DOMAIN-CONTAINING PROTEIN"/>
    <property type="match status" value="1"/>
</dbReference>
<dbReference type="Gene3D" id="1.20.1250.20">
    <property type="entry name" value="MFS general substrate transporter like domains"/>
    <property type="match status" value="1"/>
</dbReference>
<organism evidence="9">
    <name type="scientific">candidate division WWE3 bacterium</name>
    <dbReference type="NCBI Taxonomy" id="2053526"/>
    <lineage>
        <taxon>Bacteria</taxon>
        <taxon>Katanobacteria</taxon>
    </lineage>
</organism>
<evidence type="ECO:0000256" key="2">
    <source>
        <dbReference type="ARBA" id="ARBA00022448"/>
    </source>
</evidence>
<keyword evidence="6 7" id="KW-0472">Membrane</keyword>
<evidence type="ECO:0000256" key="3">
    <source>
        <dbReference type="ARBA" id="ARBA00022475"/>
    </source>
</evidence>
<dbReference type="CDD" id="cd06173">
    <property type="entry name" value="MFS_MefA_like"/>
    <property type="match status" value="1"/>
</dbReference>
<dbReference type="PANTHER" id="PTHR43266">
    <property type="entry name" value="MACROLIDE-EFFLUX PROTEIN"/>
    <property type="match status" value="1"/>
</dbReference>
<keyword evidence="4 7" id="KW-0812">Transmembrane</keyword>
<evidence type="ECO:0000313" key="9">
    <source>
        <dbReference type="EMBL" id="HEB13882.1"/>
    </source>
</evidence>
<dbReference type="Pfam" id="PF07690">
    <property type="entry name" value="MFS_1"/>
    <property type="match status" value="1"/>
</dbReference>
<evidence type="ECO:0000256" key="5">
    <source>
        <dbReference type="ARBA" id="ARBA00022989"/>
    </source>
</evidence>
<evidence type="ECO:0000256" key="1">
    <source>
        <dbReference type="ARBA" id="ARBA00004651"/>
    </source>
</evidence>
<evidence type="ECO:0000256" key="7">
    <source>
        <dbReference type="SAM" id="Phobius"/>
    </source>
</evidence>
<dbReference type="GO" id="GO:0005886">
    <property type="term" value="C:plasma membrane"/>
    <property type="evidence" value="ECO:0007669"/>
    <property type="project" value="UniProtKB-SubCell"/>
</dbReference>
<dbReference type="InterPro" id="IPR020846">
    <property type="entry name" value="MFS_dom"/>
</dbReference>
<feature type="transmembrane region" description="Helical" evidence="7">
    <location>
        <begin position="324"/>
        <end position="346"/>
    </location>
</feature>
<keyword evidence="5 7" id="KW-1133">Transmembrane helix</keyword>
<feature type="transmembrane region" description="Helical" evidence="7">
    <location>
        <begin position="358"/>
        <end position="381"/>
    </location>
</feature>
<feature type="transmembrane region" description="Helical" evidence="7">
    <location>
        <begin position="220"/>
        <end position="240"/>
    </location>
</feature>
<comment type="caution">
    <text evidence="9">The sequence shown here is derived from an EMBL/GenBank/DDBJ whole genome shotgun (WGS) entry which is preliminary data.</text>
</comment>
<dbReference type="Proteomes" id="UP000885744">
    <property type="component" value="Unassembled WGS sequence"/>
</dbReference>
<dbReference type="GO" id="GO:0022857">
    <property type="term" value="F:transmembrane transporter activity"/>
    <property type="evidence" value="ECO:0007669"/>
    <property type="project" value="InterPro"/>
</dbReference>